<accession>A0A0U2PFQ4</accession>
<dbReference type="RefSeq" id="WP_062478785.1">
    <property type="nucleotide sequence ID" value="NZ_CP013650.1"/>
</dbReference>
<evidence type="ECO:0000313" key="2">
    <source>
        <dbReference type="Proteomes" id="UP000068447"/>
    </source>
</evidence>
<dbReference type="AlphaFoldDB" id="A0A0U2PFQ4"/>
<dbReference type="Proteomes" id="UP000068447">
    <property type="component" value="Chromosome"/>
</dbReference>
<dbReference type="KEGG" id="lal:AT746_07900"/>
<dbReference type="OrthoDB" id="6322227at2"/>
<sequence length="129" mass="15208">MRSKSQRPYQIKKSGIKDKNIDRQILILHKAMLDKLCKQPSLITQVLDTLEQRRESGRLRHGAYLTWYCALEQLQQDPQLMYRTLLEDSPRMRKLRRNTPLTGILTEQERQQALFEQACGILSIDQLLN</sequence>
<organism evidence="1 2">
    <name type="scientific">Lacimicrobium alkaliphilum</name>
    <dbReference type="NCBI Taxonomy" id="1526571"/>
    <lineage>
        <taxon>Bacteria</taxon>
        <taxon>Pseudomonadati</taxon>
        <taxon>Pseudomonadota</taxon>
        <taxon>Gammaproteobacteria</taxon>
        <taxon>Alteromonadales</taxon>
        <taxon>Alteromonadaceae</taxon>
        <taxon>Lacimicrobium</taxon>
    </lineage>
</organism>
<gene>
    <name evidence="1" type="ORF">AT746_07900</name>
</gene>
<proteinExistence type="predicted"/>
<protein>
    <submittedName>
        <fullName evidence="1">Uncharacterized protein</fullName>
    </submittedName>
</protein>
<dbReference type="EMBL" id="CP013650">
    <property type="protein sequence ID" value="ALS98189.1"/>
    <property type="molecule type" value="Genomic_DNA"/>
</dbReference>
<evidence type="ECO:0000313" key="1">
    <source>
        <dbReference type="EMBL" id="ALS98189.1"/>
    </source>
</evidence>
<keyword evidence="2" id="KW-1185">Reference proteome</keyword>
<name>A0A0U2PFQ4_9ALTE</name>
<reference evidence="1 2" key="1">
    <citation type="submission" date="2015-12" db="EMBL/GenBank/DDBJ databases">
        <title>Complete genome of Lacimicrobium alkaliphilum KCTC 32984.</title>
        <authorList>
            <person name="Kim S.-G."/>
            <person name="Lee Y.-J."/>
        </authorList>
    </citation>
    <scope>NUCLEOTIDE SEQUENCE [LARGE SCALE GENOMIC DNA]</scope>
    <source>
        <strain evidence="1 2">YelD216</strain>
    </source>
</reference>
<dbReference type="STRING" id="1526571.AT746_07900"/>